<gene>
    <name evidence="5" type="ORF">OVA965_LOCUS26951</name>
    <name evidence="6" type="ORF">TMI583_LOCUS27691</name>
</gene>
<evidence type="ECO:0000259" key="4">
    <source>
        <dbReference type="PROSITE" id="PS51843"/>
    </source>
</evidence>
<evidence type="ECO:0000313" key="5">
    <source>
        <dbReference type="EMBL" id="CAF1265872.1"/>
    </source>
</evidence>
<evidence type="ECO:0000313" key="6">
    <source>
        <dbReference type="EMBL" id="CAF4072005.1"/>
    </source>
</evidence>
<dbReference type="InterPro" id="IPR050274">
    <property type="entry name" value="Nuclear_hormone_rcpt_NR2"/>
</dbReference>
<evidence type="ECO:0000256" key="3">
    <source>
        <dbReference type="ARBA" id="ARBA00023170"/>
    </source>
</evidence>
<name>A0A8S2EMU2_9BILA</name>
<dbReference type="PROSITE" id="PS51843">
    <property type="entry name" value="NR_LBD"/>
    <property type="match status" value="1"/>
</dbReference>
<sequence length="152" mass="17466">ENQLSLDRDDLLTKAGINSEKLSSDIEQLQDFILKFKQIQVDSTEYYMLKTIVLFKTVTSNCNTSLNNLQLRDLQSIACLQSQAQALLNRYIITTYPTQPLRFAKLLSMARSLLDISPSTIEELLFRKTIGTIRMEQLVKDMYKMPDIPSLL</sequence>
<keyword evidence="3" id="KW-0675">Receptor</keyword>
<dbReference type="Pfam" id="PF00104">
    <property type="entry name" value="Hormone_recep"/>
    <property type="match status" value="1"/>
</dbReference>
<evidence type="ECO:0000313" key="7">
    <source>
        <dbReference type="Proteomes" id="UP000677228"/>
    </source>
</evidence>
<dbReference type="InterPro" id="IPR035500">
    <property type="entry name" value="NHR-like_dom_sf"/>
</dbReference>
<evidence type="ECO:0000256" key="2">
    <source>
        <dbReference type="ARBA" id="ARBA00023163"/>
    </source>
</evidence>
<organism evidence="5 7">
    <name type="scientific">Didymodactylos carnosus</name>
    <dbReference type="NCBI Taxonomy" id="1234261"/>
    <lineage>
        <taxon>Eukaryota</taxon>
        <taxon>Metazoa</taxon>
        <taxon>Spiralia</taxon>
        <taxon>Gnathifera</taxon>
        <taxon>Rotifera</taxon>
        <taxon>Eurotatoria</taxon>
        <taxon>Bdelloidea</taxon>
        <taxon>Philodinida</taxon>
        <taxon>Philodinidae</taxon>
        <taxon>Didymodactylos</taxon>
    </lineage>
</organism>
<dbReference type="Proteomes" id="UP000682733">
    <property type="component" value="Unassembled WGS sequence"/>
</dbReference>
<reference evidence="5" key="1">
    <citation type="submission" date="2021-02" db="EMBL/GenBank/DDBJ databases">
        <authorList>
            <person name="Nowell W R."/>
        </authorList>
    </citation>
    <scope>NUCLEOTIDE SEQUENCE</scope>
</reference>
<feature type="domain" description="NR LBD" evidence="4">
    <location>
        <begin position="1"/>
        <end position="146"/>
    </location>
</feature>
<dbReference type="Gene3D" id="1.10.565.10">
    <property type="entry name" value="Retinoid X Receptor"/>
    <property type="match status" value="1"/>
</dbReference>
<dbReference type="SUPFAM" id="SSF48508">
    <property type="entry name" value="Nuclear receptor ligand-binding domain"/>
    <property type="match status" value="1"/>
</dbReference>
<keyword evidence="2" id="KW-0804">Transcription</keyword>
<keyword evidence="1" id="KW-0805">Transcription regulation</keyword>
<feature type="non-terminal residue" evidence="5">
    <location>
        <position position="1"/>
    </location>
</feature>
<dbReference type="InterPro" id="IPR000536">
    <property type="entry name" value="Nucl_hrmn_rcpt_lig-bd"/>
</dbReference>
<dbReference type="Proteomes" id="UP000677228">
    <property type="component" value="Unassembled WGS sequence"/>
</dbReference>
<accession>A0A8S2EMU2</accession>
<proteinExistence type="predicted"/>
<dbReference type="EMBL" id="CAJOBA010039095">
    <property type="protein sequence ID" value="CAF4072005.1"/>
    <property type="molecule type" value="Genomic_DNA"/>
</dbReference>
<comment type="caution">
    <text evidence="5">The sequence shown here is derived from an EMBL/GenBank/DDBJ whole genome shotgun (WGS) entry which is preliminary data.</text>
</comment>
<evidence type="ECO:0000256" key="1">
    <source>
        <dbReference type="ARBA" id="ARBA00023015"/>
    </source>
</evidence>
<protein>
    <recommendedName>
        <fullName evidence="4">NR LBD domain-containing protein</fullName>
    </recommendedName>
</protein>
<dbReference type="EMBL" id="CAJNOK010017537">
    <property type="protein sequence ID" value="CAF1265872.1"/>
    <property type="molecule type" value="Genomic_DNA"/>
</dbReference>
<dbReference type="PANTHER" id="PTHR24083">
    <property type="entry name" value="NUCLEAR HORMONE RECEPTOR"/>
    <property type="match status" value="1"/>
</dbReference>
<dbReference type="AlphaFoldDB" id="A0A8S2EMU2"/>